<protein>
    <recommendedName>
        <fullName evidence="4">Transposase DDE domain-containing protein</fullName>
    </recommendedName>
</protein>
<evidence type="ECO:0000313" key="3">
    <source>
        <dbReference type="Proteomes" id="UP000323075"/>
    </source>
</evidence>
<gene>
    <name evidence="2" type="ORF">APQ99_02464</name>
</gene>
<dbReference type="AlphaFoldDB" id="A0A663A6L3"/>
<sequence>MKRGDENEATESIEEILNADYDDEATVKALFAQIYMRNPADGEEAVEMAEFAHKARELAANLEMDVDQHLATIFQQVAALFVFAEKRTEMIATDRIQSLDEFEVPEYGYLRDELSADLFHDELATMNALTEELAALLDNEEYYAYAVALPEIINYLTKRRQLQVLSKNDPEPGDSVTVDTGSGSPKGAGSDDTEGEETTLNETHPLVKQAEQLADFVTEPELEANLRKSVGLYHYCSRDPEIATEFLSDARELAIESGETALEDALDDQIERIEDVPNPYDTSQYDEDDDRDRQEMAKKILEIQGIEVDLEDPPDPYEADPMTVMGYHAVRDADPEPLYRHCEHLHLAYSPSEAGKLLGMGSFGSKYLWCQHGGFKYGTSLTDMFDQFKSEYCDGCNHHCPRPDDWEFSKDLEDEVEVVRYDPTLKSRVVPHSLHLDGNRTRYIDTESDETVGEDGYSHDVNFMYVPADRDDWVVAEAQDIQYTVFTTNRDDVAAVDAPGFVDRYSKRWDIEIEYKMIQPMVPSIASRDYRMRYFSFIFSCLLYNLWRLVDHSLKVLVTEAYDDYGRSSFDERLDPLLPMADLLASSLILFMLSDGLDPPD</sequence>
<evidence type="ECO:0000256" key="1">
    <source>
        <dbReference type="SAM" id="MobiDB-lite"/>
    </source>
</evidence>
<feature type="region of interest" description="Disordered" evidence="1">
    <location>
        <begin position="166"/>
        <end position="199"/>
    </location>
</feature>
<evidence type="ECO:0000313" key="2">
    <source>
        <dbReference type="EMBL" id="TYO70734.1"/>
    </source>
</evidence>
<dbReference type="Proteomes" id="UP000323075">
    <property type="component" value="Unassembled WGS sequence"/>
</dbReference>
<comment type="caution">
    <text evidence="2">The sequence shown here is derived from an EMBL/GenBank/DDBJ whole genome shotgun (WGS) entry which is preliminary data.</text>
</comment>
<organism evidence="2 3">
    <name type="scientific">Halobacterium salinarum (strain ATCC 33171 / DSM 3754 / JCM 8978 / NBRC 102687 / NCIMB 764 / 91-R6)</name>
    <dbReference type="NCBI Taxonomy" id="2597657"/>
    <lineage>
        <taxon>Archaea</taxon>
        <taxon>Methanobacteriati</taxon>
        <taxon>Methanobacteriota</taxon>
        <taxon>Stenosarchaea group</taxon>
        <taxon>Halobacteria</taxon>
        <taxon>Halobacteriales</taxon>
        <taxon>Halobacteriaceae</taxon>
        <taxon>Halobacterium</taxon>
    </lineage>
</organism>
<proteinExistence type="predicted"/>
<reference evidence="2 3" key="1">
    <citation type="submission" date="2019-07" db="EMBL/GenBank/DDBJ databases">
        <title>Genomic Encyclopedia of Archaeal and Bacterial Type Strains, Phase II (KMG-II): from individual species to whole genera.</title>
        <authorList>
            <person name="Goeker M."/>
        </authorList>
    </citation>
    <scope>NUCLEOTIDE SEQUENCE [LARGE SCALE GENOMIC DNA]</scope>
    <source>
        <strain evidence="2 3">DSM 3754</strain>
    </source>
</reference>
<dbReference type="EMBL" id="VRYN01000030">
    <property type="protein sequence ID" value="TYO70734.1"/>
    <property type="molecule type" value="Genomic_DNA"/>
</dbReference>
<accession>A0A663A6L3</accession>
<name>A0A663A6L3_HALS9</name>
<evidence type="ECO:0008006" key="4">
    <source>
        <dbReference type="Google" id="ProtNLM"/>
    </source>
</evidence>